<name>A0A6A4NZN6_LUPAL</name>
<organism evidence="1 2">
    <name type="scientific">Lupinus albus</name>
    <name type="common">White lupine</name>
    <name type="synonym">Lupinus termis</name>
    <dbReference type="NCBI Taxonomy" id="3870"/>
    <lineage>
        <taxon>Eukaryota</taxon>
        <taxon>Viridiplantae</taxon>
        <taxon>Streptophyta</taxon>
        <taxon>Embryophyta</taxon>
        <taxon>Tracheophyta</taxon>
        <taxon>Spermatophyta</taxon>
        <taxon>Magnoliopsida</taxon>
        <taxon>eudicotyledons</taxon>
        <taxon>Gunneridae</taxon>
        <taxon>Pentapetalae</taxon>
        <taxon>rosids</taxon>
        <taxon>fabids</taxon>
        <taxon>Fabales</taxon>
        <taxon>Fabaceae</taxon>
        <taxon>Papilionoideae</taxon>
        <taxon>50 kb inversion clade</taxon>
        <taxon>genistoids sensu lato</taxon>
        <taxon>core genistoids</taxon>
        <taxon>Genisteae</taxon>
        <taxon>Lupinus</taxon>
    </lineage>
</organism>
<dbReference type="Proteomes" id="UP000447434">
    <property type="component" value="Chromosome 18"/>
</dbReference>
<evidence type="ECO:0000313" key="1">
    <source>
        <dbReference type="EMBL" id="KAE9594812.1"/>
    </source>
</evidence>
<dbReference type="OrthoDB" id="1731256at2759"/>
<keyword evidence="2" id="KW-1185">Reference proteome</keyword>
<comment type="caution">
    <text evidence="1">The sequence shown here is derived from an EMBL/GenBank/DDBJ whole genome shotgun (WGS) entry which is preliminary data.</text>
</comment>
<protein>
    <submittedName>
        <fullName evidence="1">Putative E3 ubiquitin ligase RBR family</fullName>
    </submittedName>
</protein>
<dbReference type="EMBL" id="WOCE01000018">
    <property type="protein sequence ID" value="KAE9594812.1"/>
    <property type="molecule type" value="Genomic_DNA"/>
</dbReference>
<proteinExistence type="predicted"/>
<evidence type="ECO:0000313" key="2">
    <source>
        <dbReference type="Proteomes" id="UP000447434"/>
    </source>
</evidence>
<gene>
    <name evidence="1" type="ORF">Lalb_Chr18g0057751</name>
</gene>
<reference evidence="2" key="1">
    <citation type="journal article" date="2020" name="Nat. Commun.">
        <title>Genome sequence of the cluster root forming white lupin.</title>
        <authorList>
            <person name="Hufnagel B."/>
            <person name="Marques A."/>
            <person name="Soriano A."/>
            <person name="Marques L."/>
            <person name="Divol F."/>
            <person name="Doumas P."/>
            <person name="Sallet E."/>
            <person name="Mancinotti D."/>
            <person name="Carrere S."/>
            <person name="Marande W."/>
            <person name="Arribat S."/>
            <person name="Keller J."/>
            <person name="Huneau C."/>
            <person name="Blein T."/>
            <person name="Aime D."/>
            <person name="Laguerre M."/>
            <person name="Taylor J."/>
            <person name="Schubert V."/>
            <person name="Nelson M."/>
            <person name="Geu-Flores F."/>
            <person name="Crespi M."/>
            <person name="Gallardo-Guerrero K."/>
            <person name="Delaux P.-M."/>
            <person name="Salse J."/>
            <person name="Berges H."/>
            <person name="Guyot R."/>
            <person name="Gouzy J."/>
            <person name="Peret B."/>
        </authorList>
    </citation>
    <scope>NUCLEOTIDE SEQUENCE [LARGE SCALE GENOMIC DNA]</scope>
    <source>
        <strain evidence="2">cv. Amiga</strain>
    </source>
</reference>
<accession>A0A6A4NZN6</accession>
<sequence>MFFKGLSIARVENSSSGFSGIGVFMERSSDLHAIRVQEKLHFYDEDHVVDYLPLLDGLQNKISRVYAFADSRLLHDQERPTIISVCILR</sequence>
<dbReference type="AlphaFoldDB" id="A0A6A4NZN6"/>